<evidence type="ECO:0000313" key="2">
    <source>
        <dbReference type="EMBL" id="VEL22484.1"/>
    </source>
</evidence>
<keyword evidence="3" id="KW-1185">Reference proteome</keyword>
<organism evidence="2 3">
    <name type="scientific">Protopolystoma xenopodis</name>
    <dbReference type="NCBI Taxonomy" id="117903"/>
    <lineage>
        <taxon>Eukaryota</taxon>
        <taxon>Metazoa</taxon>
        <taxon>Spiralia</taxon>
        <taxon>Lophotrochozoa</taxon>
        <taxon>Platyhelminthes</taxon>
        <taxon>Monogenea</taxon>
        <taxon>Polyopisthocotylea</taxon>
        <taxon>Polystomatidea</taxon>
        <taxon>Polystomatidae</taxon>
        <taxon>Protopolystoma</taxon>
    </lineage>
</organism>
<evidence type="ECO:0000256" key="1">
    <source>
        <dbReference type="SAM" id="MobiDB-lite"/>
    </source>
</evidence>
<dbReference type="EMBL" id="CAAALY010056649">
    <property type="protein sequence ID" value="VEL22484.1"/>
    <property type="molecule type" value="Genomic_DNA"/>
</dbReference>
<dbReference type="Proteomes" id="UP000784294">
    <property type="component" value="Unassembled WGS sequence"/>
</dbReference>
<proteinExistence type="predicted"/>
<accession>A0A448WXB7</accession>
<evidence type="ECO:0000313" key="3">
    <source>
        <dbReference type="Proteomes" id="UP000784294"/>
    </source>
</evidence>
<dbReference type="AlphaFoldDB" id="A0A448WXB7"/>
<feature type="region of interest" description="Disordered" evidence="1">
    <location>
        <begin position="117"/>
        <end position="139"/>
    </location>
</feature>
<reference evidence="2" key="1">
    <citation type="submission" date="2018-11" db="EMBL/GenBank/DDBJ databases">
        <authorList>
            <consortium name="Pathogen Informatics"/>
        </authorList>
    </citation>
    <scope>NUCLEOTIDE SEQUENCE</scope>
</reference>
<name>A0A448WXB7_9PLAT</name>
<comment type="caution">
    <text evidence="2">The sequence shown here is derived from an EMBL/GenBank/DDBJ whole genome shotgun (WGS) entry which is preliminary data.</text>
</comment>
<feature type="compositionally biased region" description="Basic and acidic residues" evidence="1">
    <location>
        <begin position="126"/>
        <end position="136"/>
    </location>
</feature>
<sequence>MCFRRPLCTPPHGFDRAVQLYPTDQTQTPLAKQWIGTHFGNTPSRPELLGLKESFCPLAVPAPLSSSATTCPNLITTLDSHSVSLSSSSPISHNLVLLDPINSHFPRDEPESFAYPKFDGQLTTTHDSEPTSKPDDWSPIDKPGTWSYLSGRSFKKIDILNEPCLDKLHQKDSVFNFYTCRLRRKTSKMTCNALLQPDSAVVHHHCLQSLLHRHNSQVSEKDNVLGLHSSSDQIKSSVSIYATRHLSKAWLGLRPVQLPLQSSTSDGLRTKAVSPTNLSFAAKRLLFEAAPKE</sequence>
<gene>
    <name evidence="2" type="ORF">PXEA_LOCUS15924</name>
</gene>
<protein>
    <submittedName>
        <fullName evidence="2">Uncharacterized protein</fullName>
    </submittedName>
</protein>